<dbReference type="InterPro" id="IPR000330">
    <property type="entry name" value="SNF2_N"/>
</dbReference>
<keyword evidence="4" id="KW-0347">Helicase</keyword>
<keyword evidence="1" id="KW-0378">Hydrolase</keyword>
<dbReference type="Gene3D" id="3.40.50.300">
    <property type="entry name" value="P-loop containing nucleotide triphosphate hydrolases"/>
    <property type="match status" value="1"/>
</dbReference>
<evidence type="ECO:0000313" key="4">
    <source>
        <dbReference type="EMBL" id="RHD03802.1"/>
    </source>
</evidence>
<dbReference type="CDD" id="cd18793">
    <property type="entry name" value="SF2_C_SNF"/>
    <property type="match status" value="1"/>
</dbReference>
<dbReference type="Pfam" id="PF00271">
    <property type="entry name" value="Helicase_C"/>
    <property type="match status" value="1"/>
</dbReference>
<dbReference type="Proteomes" id="UP000284472">
    <property type="component" value="Unassembled WGS sequence"/>
</dbReference>
<dbReference type="PROSITE" id="PS51194">
    <property type="entry name" value="HELICASE_CTER"/>
    <property type="match status" value="1"/>
</dbReference>
<protein>
    <submittedName>
        <fullName evidence="4">ATP-dependent helicase</fullName>
    </submittedName>
</protein>
<comment type="caution">
    <text evidence="4">The sequence shown here is derived from an EMBL/GenBank/DDBJ whole genome shotgun (WGS) entry which is preliminary data.</text>
</comment>
<organism evidence="4 5">
    <name type="scientific">Mediterraneibacter gnavus</name>
    <name type="common">Ruminococcus gnavus</name>
    <dbReference type="NCBI Taxonomy" id="33038"/>
    <lineage>
        <taxon>Bacteria</taxon>
        <taxon>Bacillati</taxon>
        <taxon>Bacillota</taxon>
        <taxon>Clostridia</taxon>
        <taxon>Lachnospirales</taxon>
        <taxon>Lachnospiraceae</taxon>
        <taxon>Mediterraneibacter</taxon>
    </lineage>
</organism>
<dbReference type="GO" id="GO:0005524">
    <property type="term" value="F:ATP binding"/>
    <property type="evidence" value="ECO:0007669"/>
    <property type="project" value="InterPro"/>
</dbReference>
<dbReference type="Pfam" id="PF18731">
    <property type="entry name" value="HEPN_Swt1"/>
    <property type="match status" value="1"/>
</dbReference>
<name>A0A414D324_MEDGN</name>
<gene>
    <name evidence="4" type="ORF">DW812_13320</name>
</gene>
<dbReference type="PANTHER" id="PTHR45766:SF6">
    <property type="entry name" value="SWI_SNF-RELATED MATRIX-ASSOCIATED ACTIN-DEPENDENT REGULATOR OF CHROMATIN SUBFAMILY A-LIKE PROTEIN 1"/>
    <property type="match status" value="1"/>
</dbReference>
<accession>A0A414D324</accession>
<dbReference type="PROSITE" id="PS51192">
    <property type="entry name" value="HELICASE_ATP_BIND_1"/>
    <property type="match status" value="1"/>
</dbReference>
<keyword evidence="4" id="KW-0067">ATP-binding</keyword>
<dbReference type="InterPro" id="IPR027417">
    <property type="entry name" value="P-loop_NTPase"/>
</dbReference>
<dbReference type="InterPro" id="IPR049730">
    <property type="entry name" value="SNF2/RAD54-like_C"/>
</dbReference>
<dbReference type="GO" id="GO:0004386">
    <property type="term" value="F:helicase activity"/>
    <property type="evidence" value="ECO:0007669"/>
    <property type="project" value="UniProtKB-KW"/>
</dbReference>
<dbReference type="SMART" id="SM00487">
    <property type="entry name" value="DEXDc"/>
    <property type="match status" value="1"/>
</dbReference>
<dbReference type="SMART" id="SM00490">
    <property type="entry name" value="HELICc"/>
    <property type="match status" value="1"/>
</dbReference>
<dbReference type="InterPro" id="IPR001650">
    <property type="entry name" value="Helicase_C-like"/>
</dbReference>
<sequence>MMENNQIVSRMNTYLHTSAKLLEEWLGNLLPKTSDDWWEECVIEKLSYIQRETAKSRGFTKLEDFDLAALLRIADKSWYAMRNVAYLPTRERECIRDMMRVRNNWAHCSAVLPGKDTIIADLTTLHQFFEQMECDDKLISEVDVMIEEVKSPSTVDFSTISNTEEAASVEQEEAGDENDIAEKSLVYLIGDPSVKGIVMSITDLGDTKKYDVFVDGSFKTYYSGQIAPVVEKVNYNWVDINTFRSYLTAYQINNPSGRDLYSLNSARIDFVPYQFRPALKLIHADEPRILIADSVGVGKTIEAGLIIKELQARNELENIMIICPKPLVTERKWETEMKRFDEDFVPLTGPELRQVISDTDRDGEWPVRYSKMIVPYSILDSRTYEGDTSKKSKFFGLKDLDPAPHFDLVIIDEAHHIRNGSMEKEKAFEYKCVKYFCDHADAVIMLTATPLQTSDDDLFTLLNVLRPDVVIDKQTFNLMSRPNAHISQVSSLIRRAGENWQQEALEELKGVLETQWGENVVAANPTYSSMVQTLQQDKITREERVKLITDAESLHSFNSMLNRTRRKDIQDFCIRRPYTLAVEFTPEQQALHDELLRFEQNALLQLHGDARSIPFMMSTIKRQAASCIFGLAPHIRDLIKRRFVQIEDDPDNEMPGFEFAGESAGALESLAQNLLRMADNLPTEDPKFDQMMTAIMEKQKQDNNKIILFSTFRFTLRYLKEKLKAAGLRVEQVDGGVKDSMRQDYRARFELPKEDPDAIDILLFTEVGSEGLDYQFCDMMINYDLPWNPMRIEQRIGRIDRRGQQSEAVSIYNVITNGTVDADIYYRCLMRIGIFESSIGECEEILGDIATQIDQIAVDSSLTEEERRIKLEQMADNEVRKIQEMDRLEEEEKEFFGFDLSEYTTTQEIHNAENPWLNHKGLQIMIEQYLNARLGQGTYILGEGDVKQLRLSANARLALREDFRKLPAGRNAVRQTWDIYLKGKAPLHTITFDSDAAEKNRDAFFITAMHPLARQAAEYYESNEKAYIRLQYANDDLPVGAYHFSVYAWSYRGMNPHFRLVVVCDDDVIAAELPDILQEAQSGAPAIKMQPSDWDGLERKQVKLWMEERNAAVVEAENTSTFKIESLTNNFRNRQRSLEQKILDTTSESIRRMYNSELESAMESYEAKVDSIRQKVAQTDIHTTLIANGILEVI</sequence>
<dbReference type="PANTHER" id="PTHR45766">
    <property type="entry name" value="DNA ANNEALING HELICASE AND ENDONUCLEASE ZRANB3 FAMILY MEMBER"/>
    <property type="match status" value="1"/>
</dbReference>
<feature type="domain" description="Helicase ATP-binding" evidence="2">
    <location>
        <begin position="280"/>
        <end position="468"/>
    </location>
</feature>
<dbReference type="AlphaFoldDB" id="A0A414D324"/>
<dbReference type="SUPFAM" id="SSF52540">
    <property type="entry name" value="P-loop containing nucleoside triphosphate hydrolases"/>
    <property type="match status" value="2"/>
</dbReference>
<dbReference type="Gene3D" id="3.40.50.10810">
    <property type="entry name" value="Tandem AAA-ATPase domain"/>
    <property type="match status" value="1"/>
</dbReference>
<feature type="domain" description="Helicase C-terminal" evidence="3">
    <location>
        <begin position="687"/>
        <end position="850"/>
    </location>
</feature>
<dbReference type="EMBL" id="QSIR01000022">
    <property type="protein sequence ID" value="RHD03802.1"/>
    <property type="molecule type" value="Genomic_DNA"/>
</dbReference>
<dbReference type="Pfam" id="PF00176">
    <property type="entry name" value="SNF2-rel_dom"/>
    <property type="match status" value="1"/>
</dbReference>
<dbReference type="GO" id="GO:0016787">
    <property type="term" value="F:hydrolase activity"/>
    <property type="evidence" value="ECO:0007669"/>
    <property type="project" value="UniProtKB-KW"/>
</dbReference>
<evidence type="ECO:0000256" key="1">
    <source>
        <dbReference type="ARBA" id="ARBA00022801"/>
    </source>
</evidence>
<dbReference type="InterPro" id="IPR014001">
    <property type="entry name" value="Helicase_ATP-bd"/>
</dbReference>
<dbReference type="InterPro" id="IPR041650">
    <property type="entry name" value="HEPN_Swt1"/>
</dbReference>
<evidence type="ECO:0000259" key="2">
    <source>
        <dbReference type="PROSITE" id="PS51192"/>
    </source>
</evidence>
<keyword evidence="4" id="KW-0547">Nucleotide-binding</keyword>
<evidence type="ECO:0000313" key="5">
    <source>
        <dbReference type="Proteomes" id="UP000284472"/>
    </source>
</evidence>
<reference evidence="4 5" key="1">
    <citation type="submission" date="2018-08" db="EMBL/GenBank/DDBJ databases">
        <title>A genome reference for cultivated species of the human gut microbiota.</title>
        <authorList>
            <person name="Zou Y."/>
            <person name="Xue W."/>
            <person name="Luo G."/>
        </authorList>
    </citation>
    <scope>NUCLEOTIDE SEQUENCE [LARGE SCALE GENOMIC DNA]</scope>
    <source>
        <strain evidence="4 5">AM32-6</strain>
    </source>
</reference>
<dbReference type="InterPro" id="IPR038718">
    <property type="entry name" value="SNF2-like_sf"/>
</dbReference>
<dbReference type="RefSeq" id="WP_118043990.1">
    <property type="nucleotide sequence ID" value="NZ_JAQDNS010000023.1"/>
</dbReference>
<proteinExistence type="predicted"/>
<evidence type="ECO:0000259" key="3">
    <source>
        <dbReference type="PROSITE" id="PS51194"/>
    </source>
</evidence>